<keyword evidence="3" id="KW-1185">Reference proteome</keyword>
<feature type="transmembrane region" description="Helical" evidence="1">
    <location>
        <begin position="16"/>
        <end position="36"/>
    </location>
</feature>
<dbReference type="Proteomes" id="UP001235939">
    <property type="component" value="Chromosome 03"/>
</dbReference>
<proteinExistence type="predicted"/>
<name>A0ABY6K8E3_9ARAC</name>
<keyword evidence="1" id="KW-1133">Transmembrane helix</keyword>
<keyword evidence="1" id="KW-0812">Transmembrane</keyword>
<accession>A0ABY6K8E3</accession>
<sequence>MTIASDVSIHLYHSNVLYLGCVKLLFWVHVNFLVLWCPMKSLKCLHKSLSQQCPISWVCKAAVLGPCQFSGVVVSIEESQLYPYISITAISSIFNVLCVHNLTSDDME</sequence>
<reference evidence="2 3" key="1">
    <citation type="submission" date="2022-01" db="EMBL/GenBank/DDBJ databases">
        <title>A chromosomal length assembly of Cordylochernes scorpioides.</title>
        <authorList>
            <person name="Zeh D."/>
            <person name="Zeh J."/>
        </authorList>
    </citation>
    <scope>NUCLEOTIDE SEQUENCE [LARGE SCALE GENOMIC DNA]</scope>
    <source>
        <strain evidence="2">IN4F17</strain>
        <tissue evidence="2">Whole Body</tissue>
    </source>
</reference>
<evidence type="ECO:0000313" key="3">
    <source>
        <dbReference type="Proteomes" id="UP001235939"/>
    </source>
</evidence>
<keyword evidence="1" id="KW-0472">Membrane</keyword>
<gene>
    <name evidence="2" type="ORF">LAZ67_3003049</name>
</gene>
<evidence type="ECO:0000256" key="1">
    <source>
        <dbReference type="SAM" id="Phobius"/>
    </source>
</evidence>
<dbReference type="EMBL" id="CP092865">
    <property type="protein sequence ID" value="UYV65074.1"/>
    <property type="molecule type" value="Genomic_DNA"/>
</dbReference>
<protein>
    <submittedName>
        <fullName evidence="2">Uncharacterized protein</fullName>
    </submittedName>
</protein>
<organism evidence="2 3">
    <name type="scientific">Cordylochernes scorpioides</name>
    <dbReference type="NCBI Taxonomy" id="51811"/>
    <lineage>
        <taxon>Eukaryota</taxon>
        <taxon>Metazoa</taxon>
        <taxon>Ecdysozoa</taxon>
        <taxon>Arthropoda</taxon>
        <taxon>Chelicerata</taxon>
        <taxon>Arachnida</taxon>
        <taxon>Pseudoscorpiones</taxon>
        <taxon>Cheliferoidea</taxon>
        <taxon>Chernetidae</taxon>
        <taxon>Cordylochernes</taxon>
    </lineage>
</organism>
<evidence type="ECO:0000313" key="2">
    <source>
        <dbReference type="EMBL" id="UYV65074.1"/>
    </source>
</evidence>